<dbReference type="InterPro" id="IPR003658">
    <property type="entry name" value="Anti-sigma_ant"/>
</dbReference>
<dbReference type="InterPro" id="IPR002645">
    <property type="entry name" value="STAS_dom"/>
</dbReference>
<evidence type="ECO:0000256" key="2">
    <source>
        <dbReference type="RuleBase" id="RU003749"/>
    </source>
</evidence>
<evidence type="ECO:0000259" key="3">
    <source>
        <dbReference type="PROSITE" id="PS50801"/>
    </source>
</evidence>
<name>A0A126QSA4_9BACT</name>
<dbReference type="EMBL" id="CP014206">
    <property type="protein sequence ID" value="AMK12762.1"/>
    <property type="molecule type" value="Genomic_DNA"/>
</dbReference>
<reference evidence="4 6" key="1">
    <citation type="journal article" date="2016" name="Front. Microbiol.">
        <title>Genome Sequence of the Piezophilic, Mesophilic Sulfate-Reducing Bacterium Desulfovibrio indicus J2T.</title>
        <authorList>
            <person name="Cao J."/>
            <person name="Maignien L."/>
            <person name="Shao Z."/>
            <person name="Alain K."/>
            <person name="Jebbar M."/>
        </authorList>
    </citation>
    <scope>NUCLEOTIDE SEQUENCE [LARGE SCALE GENOMIC DNA]</scope>
    <source>
        <strain evidence="4 6">J2</strain>
    </source>
</reference>
<dbReference type="GO" id="GO:0043856">
    <property type="term" value="F:anti-sigma factor antagonist activity"/>
    <property type="evidence" value="ECO:0007669"/>
    <property type="project" value="InterPro"/>
</dbReference>
<dbReference type="Pfam" id="PF01740">
    <property type="entry name" value="STAS"/>
    <property type="match status" value="1"/>
</dbReference>
<evidence type="ECO:0000313" key="7">
    <source>
        <dbReference type="Proteomes" id="UP000295506"/>
    </source>
</evidence>
<evidence type="ECO:0000313" key="4">
    <source>
        <dbReference type="EMBL" id="AMK12762.1"/>
    </source>
</evidence>
<dbReference type="EMBL" id="SOBK01000011">
    <property type="protein sequence ID" value="TDT86752.1"/>
    <property type="molecule type" value="Genomic_DNA"/>
</dbReference>
<dbReference type="SUPFAM" id="SSF52091">
    <property type="entry name" value="SpoIIaa-like"/>
    <property type="match status" value="1"/>
</dbReference>
<proteinExistence type="inferred from homology"/>
<organism evidence="5 7">
    <name type="scientific">Pseudodesulfovibrio indicus</name>
    <dbReference type="NCBI Taxonomy" id="1716143"/>
    <lineage>
        <taxon>Bacteria</taxon>
        <taxon>Pseudomonadati</taxon>
        <taxon>Thermodesulfobacteriota</taxon>
        <taxon>Desulfovibrionia</taxon>
        <taxon>Desulfovibrionales</taxon>
        <taxon>Desulfovibrionaceae</taxon>
    </lineage>
</organism>
<evidence type="ECO:0000313" key="5">
    <source>
        <dbReference type="EMBL" id="TDT86752.1"/>
    </source>
</evidence>
<dbReference type="OrthoDB" id="280847at2"/>
<evidence type="ECO:0000313" key="6">
    <source>
        <dbReference type="Proteomes" id="UP000055611"/>
    </source>
</evidence>
<keyword evidence="6" id="KW-1185">Reference proteome</keyword>
<dbReference type="Proteomes" id="UP000055611">
    <property type="component" value="Chromosome"/>
</dbReference>
<dbReference type="AlphaFoldDB" id="A0A126QSA4"/>
<feature type="domain" description="STAS" evidence="3">
    <location>
        <begin position="1"/>
        <end position="110"/>
    </location>
</feature>
<protein>
    <recommendedName>
        <fullName evidence="2">Anti-sigma factor antagonist</fullName>
    </recommendedName>
</protein>
<comment type="similarity">
    <text evidence="1 2">Belongs to the anti-sigma-factor antagonist family.</text>
</comment>
<sequence>MDIAVDRREDGVVLAIAGRMDALTAPELEKVVRTLVDDGVAAVVADLSGLEYISSAGLRSILASAKMLRAGGGKLGFCGLDGMVREVFQVAGLENMFTVTATAGETFAAL</sequence>
<gene>
    <name evidence="4" type="ORF">AWY79_17445</name>
    <name evidence="5" type="ORF">EDC59_11170</name>
</gene>
<dbReference type="RefSeq" id="WP_066806670.1">
    <property type="nucleotide sequence ID" value="NZ_CP014206.1"/>
</dbReference>
<dbReference type="CDD" id="cd07043">
    <property type="entry name" value="STAS_anti-anti-sigma_factors"/>
    <property type="match status" value="1"/>
</dbReference>
<dbReference type="Proteomes" id="UP000295506">
    <property type="component" value="Unassembled WGS sequence"/>
</dbReference>
<dbReference type="PROSITE" id="PS50801">
    <property type="entry name" value="STAS"/>
    <property type="match status" value="1"/>
</dbReference>
<reference evidence="5 7" key="2">
    <citation type="submission" date="2019-03" db="EMBL/GenBank/DDBJ databases">
        <title>Genomic Encyclopedia of Type Strains, Phase IV (KMG-IV): sequencing the most valuable type-strain genomes for metagenomic binning, comparative biology and taxonomic classification.</title>
        <authorList>
            <person name="Goeker M."/>
        </authorList>
    </citation>
    <scope>NUCLEOTIDE SEQUENCE [LARGE SCALE GENOMIC DNA]</scope>
    <source>
        <strain evidence="5 7">DSM 101483</strain>
    </source>
</reference>
<evidence type="ECO:0000256" key="1">
    <source>
        <dbReference type="ARBA" id="ARBA00009013"/>
    </source>
</evidence>
<dbReference type="NCBIfam" id="TIGR00377">
    <property type="entry name" value="ant_ant_sig"/>
    <property type="match status" value="1"/>
</dbReference>
<dbReference type="Gene3D" id="3.30.750.24">
    <property type="entry name" value="STAS domain"/>
    <property type="match status" value="1"/>
</dbReference>
<dbReference type="PANTHER" id="PTHR33495">
    <property type="entry name" value="ANTI-SIGMA FACTOR ANTAGONIST TM_1081-RELATED-RELATED"/>
    <property type="match status" value="1"/>
</dbReference>
<dbReference type="InterPro" id="IPR036513">
    <property type="entry name" value="STAS_dom_sf"/>
</dbReference>
<dbReference type="KEGG" id="dej:AWY79_17445"/>
<accession>A0A126QSA4</accession>